<dbReference type="PANTHER" id="PTHR47074:SF48">
    <property type="entry name" value="POLYNUCLEOTIDYL TRANSFERASE, RIBONUCLEASE H-LIKE SUPERFAMILY PROTEIN"/>
    <property type="match status" value="1"/>
</dbReference>
<dbReference type="InterPro" id="IPR002156">
    <property type="entry name" value="RNaseH_domain"/>
</dbReference>
<dbReference type="Proteomes" id="UP000797356">
    <property type="component" value="Chromosome 12"/>
</dbReference>
<protein>
    <recommendedName>
        <fullName evidence="1">RNase H type-1 domain-containing protein</fullName>
    </recommendedName>
</protein>
<dbReference type="OrthoDB" id="690769at2759"/>
<dbReference type="PANTHER" id="PTHR47074">
    <property type="entry name" value="BNAC02G40300D PROTEIN"/>
    <property type="match status" value="1"/>
</dbReference>
<evidence type="ECO:0000313" key="2">
    <source>
        <dbReference type="EMBL" id="KAG1365173.1"/>
    </source>
</evidence>
<dbReference type="Gene3D" id="3.30.420.10">
    <property type="entry name" value="Ribonuclease H-like superfamily/Ribonuclease H"/>
    <property type="match status" value="1"/>
</dbReference>
<feature type="domain" description="RNase H type-1" evidence="1">
    <location>
        <begin position="74"/>
        <end position="149"/>
    </location>
</feature>
<dbReference type="Pfam" id="PF13456">
    <property type="entry name" value="RVT_3"/>
    <property type="match status" value="1"/>
</dbReference>
<comment type="caution">
    <text evidence="2">The sequence shown here is derived from an EMBL/GenBank/DDBJ whole genome shotgun (WGS) entry which is preliminary data.</text>
</comment>
<reference evidence="2" key="2">
    <citation type="submission" date="2019-07" db="EMBL/GenBank/DDBJ databases">
        <authorList>
            <person name="Yang Y."/>
            <person name="Bocs S."/>
            <person name="Baudouin L."/>
        </authorList>
    </citation>
    <scope>NUCLEOTIDE SEQUENCE</scope>
    <source>
        <tissue evidence="2">Spear leaf of Hainan Tall coconut</tissue>
    </source>
</reference>
<dbReference type="GO" id="GO:0004523">
    <property type="term" value="F:RNA-DNA hybrid ribonuclease activity"/>
    <property type="evidence" value="ECO:0007669"/>
    <property type="project" value="InterPro"/>
</dbReference>
<name>A0A8K0IRH5_COCNU</name>
<proteinExistence type="predicted"/>
<organism evidence="2 3">
    <name type="scientific">Cocos nucifera</name>
    <name type="common">Coconut palm</name>
    <dbReference type="NCBI Taxonomy" id="13894"/>
    <lineage>
        <taxon>Eukaryota</taxon>
        <taxon>Viridiplantae</taxon>
        <taxon>Streptophyta</taxon>
        <taxon>Embryophyta</taxon>
        <taxon>Tracheophyta</taxon>
        <taxon>Spermatophyta</taxon>
        <taxon>Magnoliopsida</taxon>
        <taxon>Liliopsida</taxon>
        <taxon>Arecaceae</taxon>
        <taxon>Arecoideae</taxon>
        <taxon>Cocoseae</taxon>
        <taxon>Attaleinae</taxon>
        <taxon>Cocos</taxon>
    </lineage>
</organism>
<dbReference type="InterPro" id="IPR012337">
    <property type="entry name" value="RNaseH-like_sf"/>
</dbReference>
<keyword evidence="3" id="KW-1185">Reference proteome</keyword>
<dbReference type="AlphaFoldDB" id="A0A8K0IRH5"/>
<dbReference type="InterPro" id="IPR036397">
    <property type="entry name" value="RNaseH_sf"/>
</dbReference>
<dbReference type="InterPro" id="IPR044730">
    <property type="entry name" value="RNase_H-like_dom_plant"/>
</dbReference>
<dbReference type="GO" id="GO:0003676">
    <property type="term" value="F:nucleic acid binding"/>
    <property type="evidence" value="ECO:0007669"/>
    <property type="project" value="InterPro"/>
</dbReference>
<dbReference type="EMBL" id="CM017883">
    <property type="protein sequence ID" value="KAG1365173.1"/>
    <property type="molecule type" value="Genomic_DNA"/>
</dbReference>
<dbReference type="CDD" id="cd06222">
    <property type="entry name" value="RNase_H_like"/>
    <property type="match status" value="1"/>
</dbReference>
<gene>
    <name evidence="2" type="ORF">COCNU_12G001730</name>
</gene>
<dbReference type="SUPFAM" id="SSF53098">
    <property type="entry name" value="Ribonuclease H-like"/>
    <property type="match status" value="1"/>
</dbReference>
<dbReference type="InterPro" id="IPR052929">
    <property type="entry name" value="RNase_H-like_EbsB-rel"/>
</dbReference>
<evidence type="ECO:0000313" key="3">
    <source>
        <dbReference type="Proteomes" id="UP000797356"/>
    </source>
</evidence>
<reference evidence="2" key="1">
    <citation type="journal article" date="2017" name="Gigascience">
        <title>The genome draft of coconut (Cocos nucifera).</title>
        <authorList>
            <person name="Xiao Y."/>
            <person name="Xu P."/>
            <person name="Fan H."/>
            <person name="Baudouin L."/>
            <person name="Xia W."/>
            <person name="Bocs S."/>
            <person name="Xu J."/>
            <person name="Li Q."/>
            <person name="Guo A."/>
            <person name="Zhou L."/>
            <person name="Li J."/>
            <person name="Wu Y."/>
            <person name="Ma Z."/>
            <person name="Armero A."/>
            <person name="Issali A.E."/>
            <person name="Liu N."/>
            <person name="Peng M."/>
            <person name="Yang Y."/>
        </authorList>
    </citation>
    <scope>NUCLEOTIDE SEQUENCE</scope>
    <source>
        <tissue evidence="2">Spear leaf of Hainan Tall coconut</tissue>
    </source>
</reference>
<accession>A0A8K0IRH5</accession>
<sequence>MIWNSRNDFIFNQKEHSATHIHLSALRYAHEYLQAGHISSLADGLQRWGADGSMSPSLGPSLGYPLPCDRVKVNFDASWSDGKVGLGCFIRDHHGTVVYAEAIRTVAHSVPETEVLVAWSAITTATYRLKFTQIWLEGDSSTIINWIIKHLRCFMQINSSRSYSLCYLLGFISDLTCLPRGQSTG</sequence>
<evidence type="ECO:0000259" key="1">
    <source>
        <dbReference type="Pfam" id="PF13456"/>
    </source>
</evidence>